<evidence type="ECO:0000313" key="2">
    <source>
        <dbReference type="Proteomes" id="UP000583944"/>
    </source>
</evidence>
<dbReference type="EMBL" id="JABDHM010000021">
    <property type="protein sequence ID" value="KAF5223144.1"/>
    <property type="molecule type" value="Genomic_DNA"/>
</dbReference>
<protein>
    <submittedName>
        <fullName evidence="1">Chromosomal passenger protein</fullName>
    </submittedName>
</protein>
<sequence>MNFCFCIFVMLFFFSLLLKVGLLVGAFLKAFPSHTRQGINQERRREKKKRGKVLVDERNGACTSWGSMLSKNVDYFDGLRTFPRDANALRHHSARLNYTLQKRYNIPSEVADLALQPQNTEDFDHYYRKQVMRIMAHFNAMTQRQVKVKVDPRLPRGMQIIRGSNATVPPKSGKTEKTMSDWRAAAASPSAKVNKAVSDHHKDLDGMEANRMITHLQPEGQQTPQGVSPVLAAMMCGHTVTDGKATVSSDDRSTVIQSSTKKSCREVLFGTPPEFKGFTALMEASPADSLMSKSPLLF</sequence>
<comment type="caution">
    <text evidence="1">The sequence shown here is derived from an EMBL/GenBank/DDBJ whole genome shotgun (WGS) entry which is preliminary data.</text>
</comment>
<dbReference type="VEuPathDB" id="TriTrypDB:ECC02_003683"/>
<reference evidence="1 2" key="1">
    <citation type="journal article" date="2019" name="Genome Biol. Evol.">
        <title>Nanopore Sequencing Significantly Improves Genome Assembly of the Protozoan Parasite Trypanosoma cruzi.</title>
        <authorList>
            <person name="Diaz-Viraque F."/>
            <person name="Pita S."/>
            <person name="Greif G."/>
            <person name="de Souza R.C.M."/>
            <person name="Iraola G."/>
            <person name="Robello C."/>
        </authorList>
    </citation>
    <scope>NUCLEOTIDE SEQUENCE [LARGE SCALE GENOMIC DNA]</scope>
    <source>
        <strain evidence="1 2">Berenice</strain>
    </source>
</reference>
<dbReference type="Proteomes" id="UP000583944">
    <property type="component" value="Unassembled WGS sequence"/>
</dbReference>
<name>A0A7J6Y8Q0_TRYCR</name>
<gene>
    <name evidence="1" type="ORF">ECC02_003683</name>
</gene>
<organism evidence="1 2">
    <name type="scientific">Trypanosoma cruzi</name>
    <dbReference type="NCBI Taxonomy" id="5693"/>
    <lineage>
        <taxon>Eukaryota</taxon>
        <taxon>Discoba</taxon>
        <taxon>Euglenozoa</taxon>
        <taxon>Kinetoplastea</taxon>
        <taxon>Metakinetoplastina</taxon>
        <taxon>Trypanosomatida</taxon>
        <taxon>Trypanosomatidae</taxon>
        <taxon>Trypanosoma</taxon>
        <taxon>Schizotrypanum</taxon>
    </lineage>
</organism>
<dbReference type="AlphaFoldDB" id="A0A7J6Y8Q0"/>
<dbReference type="VEuPathDB" id="TriTrypDB:BCY84_18330"/>
<accession>A0A7J6Y8Q0</accession>
<proteinExistence type="predicted"/>
<evidence type="ECO:0000313" key="1">
    <source>
        <dbReference type="EMBL" id="KAF5223144.1"/>
    </source>
</evidence>